<dbReference type="AlphaFoldDB" id="A0A1I7G8W1"/>
<name>A0A1I7G8W1_9FIRM</name>
<proteinExistence type="predicted"/>
<evidence type="ECO:0000313" key="8">
    <source>
        <dbReference type="EMBL" id="SFU44895.1"/>
    </source>
</evidence>
<evidence type="ECO:0000256" key="5">
    <source>
        <dbReference type="ARBA" id="ARBA00023014"/>
    </source>
</evidence>
<evidence type="ECO:0000256" key="6">
    <source>
        <dbReference type="RuleBase" id="RU368020"/>
    </source>
</evidence>
<dbReference type="RefSeq" id="WP_090161951.1">
    <property type="nucleotide sequence ID" value="NZ_CACVNK010000043.1"/>
</dbReference>
<protein>
    <recommendedName>
        <fullName evidence="6">Ferredoxin</fullName>
    </recommendedName>
</protein>
<dbReference type="GO" id="GO:0005506">
    <property type="term" value="F:iron ion binding"/>
    <property type="evidence" value="ECO:0007669"/>
    <property type="project" value="UniProtKB-UniRule"/>
</dbReference>
<reference evidence="8 9" key="1">
    <citation type="submission" date="2016-10" db="EMBL/GenBank/DDBJ databases">
        <authorList>
            <person name="de Groot N.N."/>
        </authorList>
    </citation>
    <scope>NUCLEOTIDE SEQUENCE [LARGE SCALE GENOMIC DNA]</scope>
    <source>
        <strain evidence="8 9">KHGC13</strain>
    </source>
</reference>
<dbReference type="Gene3D" id="3.30.70.20">
    <property type="match status" value="1"/>
</dbReference>
<dbReference type="InterPro" id="IPR017896">
    <property type="entry name" value="4Fe4S_Fe-S-bd"/>
</dbReference>
<dbReference type="Pfam" id="PF13370">
    <property type="entry name" value="Fer4_13"/>
    <property type="match status" value="1"/>
</dbReference>
<dbReference type="STRING" id="155865.SAMN05216515_10674"/>
<dbReference type="EMBL" id="FPBT01000005">
    <property type="protein sequence ID" value="SFU44895.1"/>
    <property type="molecule type" value="Genomic_DNA"/>
</dbReference>
<evidence type="ECO:0000256" key="1">
    <source>
        <dbReference type="ARBA" id="ARBA00022448"/>
    </source>
</evidence>
<dbReference type="PRINTS" id="PR00352">
    <property type="entry name" value="3FE4SFRDOXIN"/>
</dbReference>
<evidence type="ECO:0000256" key="3">
    <source>
        <dbReference type="ARBA" id="ARBA00022982"/>
    </source>
</evidence>
<evidence type="ECO:0000256" key="2">
    <source>
        <dbReference type="ARBA" id="ARBA00022723"/>
    </source>
</evidence>
<evidence type="ECO:0000313" key="9">
    <source>
        <dbReference type="Proteomes" id="UP000198817"/>
    </source>
</evidence>
<keyword evidence="2 6" id="KW-0479">Metal-binding</keyword>
<dbReference type="GO" id="GO:0009055">
    <property type="term" value="F:electron transfer activity"/>
    <property type="evidence" value="ECO:0007669"/>
    <property type="project" value="UniProtKB-UniRule"/>
</dbReference>
<dbReference type="InterPro" id="IPR001080">
    <property type="entry name" value="3Fe4S_ferredoxin"/>
</dbReference>
<dbReference type="OrthoDB" id="9803319at2"/>
<keyword evidence="4 6" id="KW-0408">Iron</keyword>
<dbReference type="PANTHER" id="PTHR36923:SF3">
    <property type="entry name" value="FERREDOXIN"/>
    <property type="match status" value="1"/>
</dbReference>
<gene>
    <name evidence="8" type="ORF">SAMN05216508_10573</name>
</gene>
<accession>A0A1I7G8W1</accession>
<keyword evidence="5 6" id="KW-0411">Iron-sulfur</keyword>
<dbReference type="InterPro" id="IPR017900">
    <property type="entry name" value="4Fe4S_Fe_S_CS"/>
</dbReference>
<evidence type="ECO:0000256" key="4">
    <source>
        <dbReference type="ARBA" id="ARBA00023004"/>
    </source>
</evidence>
<keyword evidence="3 6" id="KW-0249">Electron transport</keyword>
<organism evidence="8 9">
    <name type="scientific">Eubacterium pyruvativorans</name>
    <dbReference type="NCBI Taxonomy" id="155865"/>
    <lineage>
        <taxon>Bacteria</taxon>
        <taxon>Bacillati</taxon>
        <taxon>Bacillota</taxon>
        <taxon>Clostridia</taxon>
        <taxon>Eubacteriales</taxon>
        <taxon>Eubacteriaceae</taxon>
        <taxon>Eubacterium</taxon>
    </lineage>
</organism>
<keyword evidence="9" id="KW-1185">Reference proteome</keyword>
<comment type="function">
    <text evidence="6">Ferredoxins are iron-sulfur proteins that transfer electrons in a wide variety of metabolic reactions.</text>
</comment>
<dbReference type="GO" id="GO:0051536">
    <property type="term" value="F:iron-sulfur cluster binding"/>
    <property type="evidence" value="ECO:0007669"/>
    <property type="project" value="UniProtKB-KW"/>
</dbReference>
<dbReference type="PANTHER" id="PTHR36923">
    <property type="entry name" value="FERREDOXIN"/>
    <property type="match status" value="1"/>
</dbReference>
<feature type="domain" description="4Fe-4S ferredoxin-type" evidence="7">
    <location>
        <begin position="1"/>
        <end position="28"/>
    </location>
</feature>
<dbReference type="InterPro" id="IPR051269">
    <property type="entry name" value="Fe-S_cluster_ET"/>
</dbReference>
<keyword evidence="1 6" id="KW-0813">Transport</keyword>
<sequence>MKYYVDDTCIGCGACEGVCPAVFSMGDDGKAVAIEGEVPEAELSAAEEAMDGCPVGAIHQGEE</sequence>
<evidence type="ECO:0000259" key="7">
    <source>
        <dbReference type="PROSITE" id="PS51379"/>
    </source>
</evidence>
<dbReference type="PROSITE" id="PS00198">
    <property type="entry name" value="4FE4S_FER_1"/>
    <property type="match status" value="1"/>
</dbReference>
<dbReference type="SUPFAM" id="SSF54862">
    <property type="entry name" value="4Fe-4S ferredoxins"/>
    <property type="match status" value="1"/>
</dbReference>
<dbReference type="PROSITE" id="PS51379">
    <property type="entry name" value="4FE4S_FER_2"/>
    <property type="match status" value="1"/>
</dbReference>
<dbReference type="Proteomes" id="UP000198817">
    <property type="component" value="Unassembled WGS sequence"/>
</dbReference>
<dbReference type="GeneID" id="78353854"/>